<dbReference type="Pfam" id="PF10934">
    <property type="entry name" value="Sheath_initiator"/>
    <property type="match status" value="1"/>
</dbReference>
<proteinExistence type="predicted"/>
<dbReference type="Proteomes" id="UP001198242">
    <property type="component" value="Unassembled WGS sequence"/>
</dbReference>
<dbReference type="EMBL" id="JAJEQM010000021">
    <property type="protein sequence ID" value="MCC2211639.1"/>
    <property type="molecule type" value="Genomic_DNA"/>
</dbReference>
<gene>
    <name evidence="1" type="ORF">LKE05_12695</name>
</gene>
<evidence type="ECO:0000313" key="1">
    <source>
        <dbReference type="EMBL" id="MCC2211639.1"/>
    </source>
</evidence>
<sequence length="123" mass="14056">MKKTFDFDFGNGEFVMKDGNPVILSGINALKLWIQKCMRTQLYIYSIYKDKQYGANIEDLVIGKSYNFDFAESELRREIETALLRNEDIYSMSGFSAEKVGAILKISFTLNTAYGESAEVYTI</sequence>
<accession>A0AAE3E176</accession>
<dbReference type="RefSeq" id="WP_308457081.1">
    <property type="nucleotide sequence ID" value="NZ_JAJEQM010000021.1"/>
</dbReference>
<dbReference type="InterPro" id="IPR020288">
    <property type="entry name" value="Sheath_initiator"/>
</dbReference>
<organism evidence="1 2">
    <name type="scientific">Hominilimicola fabiformis</name>
    <dbReference type="NCBI Taxonomy" id="2885356"/>
    <lineage>
        <taxon>Bacteria</taxon>
        <taxon>Bacillati</taxon>
        <taxon>Bacillota</taxon>
        <taxon>Clostridia</taxon>
        <taxon>Eubacteriales</taxon>
        <taxon>Oscillospiraceae</taxon>
        <taxon>Hominilimicola</taxon>
    </lineage>
</organism>
<name>A0AAE3E176_9FIRM</name>
<evidence type="ECO:0000313" key="2">
    <source>
        <dbReference type="Proteomes" id="UP001198242"/>
    </source>
</evidence>
<reference evidence="1 2" key="1">
    <citation type="submission" date="2021-10" db="EMBL/GenBank/DDBJ databases">
        <title>Anaerobic single-cell dispensing facilitates the cultivation of human gut bacteria.</title>
        <authorList>
            <person name="Afrizal A."/>
        </authorList>
    </citation>
    <scope>NUCLEOTIDE SEQUENCE [LARGE SCALE GENOMIC DNA]</scope>
    <source>
        <strain evidence="1 2">CLA-AA-H232</strain>
    </source>
</reference>
<protein>
    <submittedName>
        <fullName evidence="1">DUF2634 domain-containing protein</fullName>
    </submittedName>
</protein>
<keyword evidence="2" id="KW-1185">Reference proteome</keyword>
<dbReference type="AlphaFoldDB" id="A0AAE3E176"/>
<comment type="caution">
    <text evidence="1">The sequence shown here is derived from an EMBL/GenBank/DDBJ whole genome shotgun (WGS) entry which is preliminary data.</text>
</comment>